<evidence type="ECO:0000256" key="5">
    <source>
        <dbReference type="ARBA" id="ARBA00022741"/>
    </source>
</evidence>
<dbReference type="PIRSF" id="PIRSF006294">
    <property type="entry name" value="PEP_crbxkin"/>
    <property type="match status" value="1"/>
</dbReference>
<dbReference type="GO" id="GO:0046872">
    <property type="term" value="F:metal ion binding"/>
    <property type="evidence" value="ECO:0007669"/>
    <property type="project" value="UniProtKB-KW"/>
</dbReference>
<evidence type="ECO:0000256" key="1">
    <source>
        <dbReference type="ARBA" id="ARBA00004742"/>
    </source>
</evidence>
<feature type="binding site" evidence="10">
    <location>
        <position position="247"/>
    </location>
    <ligand>
        <name>Mn(2+)</name>
        <dbReference type="ChEBI" id="CHEBI:29035"/>
    </ligand>
</feature>
<proteinExistence type="inferred from homology"/>
<keyword evidence="11" id="KW-0670">Pyruvate</keyword>
<feature type="binding site" evidence="10">
    <location>
        <position position="437"/>
    </location>
    <ligand>
        <name>ATP</name>
        <dbReference type="ChEBI" id="CHEBI:30616"/>
    </ligand>
</feature>
<dbReference type="NCBIfam" id="NF006821">
    <property type="entry name" value="PRK09344.1-3"/>
    <property type="match status" value="1"/>
</dbReference>
<keyword evidence="6 10" id="KW-0210">Decarboxylase</keyword>
<keyword evidence="10" id="KW-0479">Metal-binding</keyword>
<dbReference type="GO" id="GO:0016301">
    <property type="term" value="F:kinase activity"/>
    <property type="evidence" value="ECO:0007669"/>
    <property type="project" value="UniProtKB-KW"/>
</dbReference>
<feature type="binding site" evidence="10">
    <location>
        <position position="191"/>
    </location>
    <ligand>
        <name>Mn(2+)</name>
        <dbReference type="ChEBI" id="CHEBI:29035"/>
    </ligand>
</feature>
<comment type="cofactor">
    <cofactor evidence="10">
        <name>Mn(2+)</name>
        <dbReference type="ChEBI" id="CHEBI:29035"/>
    </cofactor>
    <text evidence="10">Binds 1 Mn(2+) ion per subunit.</text>
</comment>
<name>A0A162MUG5_9FIRM</name>
<dbReference type="InterPro" id="IPR015994">
    <property type="entry name" value="PEPCK_ATP_CS"/>
</dbReference>
<feature type="binding site" evidence="10">
    <location>
        <position position="191"/>
    </location>
    <ligand>
        <name>substrate</name>
    </ligand>
</feature>
<accession>A0A162MUG5</accession>
<dbReference type="InterPro" id="IPR008210">
    <property type="entry name" value="PEP_carboxykinase_N"/>
</dbReference>
<keyword evidence="4 10" id="KW-0312">Gluconeogenesis</keyword>
<feature type="binding site" evidence="10">
    <location>
        <position position="275"/>
    </location>
    <ligand>
        <name>ATP</name>
        <dbReference type="ChEBI" id="CHEBI:30616"/>
    </ligand>
</feature>
<dbReference type="FunFam" id="2.170.8.10:FF:000001">
    <property type="entry name" value="Phosphoenolpyruvate carboxykinase (ATP)"/>
    <property type="match status" value="1"/>
</dbReference>
<dbReference type="AlphaFoldDB" id="A0A162MUG5"/>
<reference evidence="11 12" key="1">
    <citation type="submission" date="2015-12" db="EMBL/GenBank/DDBJ databases">
        <title>Draft genome of Thermovenabulum gondwanense isolated from a red thermophilic microbial mat colonisisng an outflow channel of a bore well.</title>
        <authorList>
            <person name="Patel B.K."/>
        </authorList>
    </citation>
    <scope>NUCLEOTIDE SEQUENCE [LARGE SCALE GENOMIC DNA]</scope>
    <source>
        <strain evidence="11 12">R270</strain>
    </source>
</reference>
<evidence type="ECO:0000256" key="8">
    <source>
        <dbReference type="ARBA" id="ARBA00023239"/>
    </source>
</evidence>
<dbReference type="Pfam" id="PF01293">
    <property type="entry name" value="PEPCK_ATP"/>
    <property type="match status" value="1"/>
</dbReference>
<evidence type="ECO:0000313" key="11">
    <source>
        <dbReference type="EMBL" id="KYO67367.1"/>
    </source>
</evidence>
<feature type="binding site" evidence="10">
    <location>
        <position position="210"/>
    </location>
    <ligand>
        <name>Mn(2+)</name>
        <dbReference type="ChEBI" id="CHEBI:29035"/>
    </ligand>
</feature>
<dbReference type="STRING" id="520767.ATZ99_06530"/>
<dbReference type="SUPFAM" id="SSF53795">
    <property type="entry name" value="PEP carboxykinase-like"/>
    <property type="match status" value="1"/>
</dbReference>
<dbReference type="NCBIfam" id="NF006820">
    <property type="entry name" value="PRK09344.1-2"/>
    <property type="match status" value="1"/>
</dbReference>
<keyword evidence="10" id="KW-0963">Cytoplasm</keyword>
<evidence type="ECO:0000256" key="2">
    <source>
        <dbReference type="ARBA" id="ARBA00006052"/>
    </source>
</evidence>
<keyword evidence="11" id="KW-0418">Kinase</keyword>
<evidence type="ECO:0000313" key="12">
    <source>
        <dbReference type="Proteomes" id="UP000075737"/>
    </source>
</evidence>
<comment type="similarity">
    <text evidence="2 10">Belongs to the phosphoenolpyruvate carboxykinase (ATP) family.</text>
</comment>
<dbReference type="PANTHER" id="PTHR30031:SF0">
    <property type="entry name" value="PHOSPHOENOLPYRUVATE CARBOXYKINASE (ATP)"/>
    <property type="match status" value="1"/>
</dbReference>
<dbReference type="GO" id="GO:0004612">
    <property type="term" value="F:phosphoenolpyruvate carboxykinase (ATP) activity"/>
    <property type="evidence" value="ECO:0007669"/>
    <property type="project" value="UniProtKB-UniRule"/>
</dbReference>
<comment type="catalytic activity">
    <reaction evidence="9 10">
        <text>oxaloacetate + ATP = phosphoenolpyruvate + ADP + CO2</text>
        <dbReference type="Rhea" id="RHEA:18617"/>
        <dbReference type="ChEBI" id="CHEBI:16452"/>
        <dbReference type="ChEBI" id="CHEBI:16526"/>
        <dbReference type="ChEBI" id="CHEBI:30616"/>
        <dbReference type="ChEBI" id="CHEBI:58702"/>
        <dbReference type="ChEBI" id="CHEBI:456216"/>
        <dbReference type="EC" id="4.1.1.49"/>
    </reaction>
</comment>
<keyword evidence="10" id="KW-0464">Manganese</keyword>
<dbReference type="NCBIfam" id="TIGR00224">
    <property type="entry name" value="pckA"/>
    <property type="match status" value="1"/>
</dbReference>
<comment type="subcellular location">
    <subcellularLocation>
        <location evidence="10">Cytoplasm</location>
    </subcellularLocation>
</comment>
<sequence length="514" mass="58089">MTMSQLSDFMLNAKNVYRNLPVSKLVEEAVKRGEGVLLENGALLVNTGKYTGRSPEDKFIVDSETIHDEIWWENNKPFSYRNFHNLLFRIQAYLQNKDVFVFDGYVCADPNFKKPLRVITEYAYQSLFARQLFLRGKIDEDFSPEITVICVPGFKADPKIDKTNSEAFIILDLENKIIIIGGTKYSGEIKKSVFSLLNYIMPGSGVFPMHCSANVDDKNNTALFFGLSGTGKTTLSADPERRLIGDDEHGWSDSGIFNFEGGCYAKCIHLSKEKEPQIYNAIKFGTILENVVFSRENRMPDYDSDFFTENTRAAYPVDYIPDAVIQGVGGHPKQIFFLSADAFGVLPPIAKLTKEQAMFYFIAGYTSKLAGTERGITEPKATFSACFGAPFLPRPPYVYAELLKEKVEKFNTDIYLVNTGWIKGPYGTGERINLNYTRAIIKAALSGLLKDVEYEKDPIFNLMIPKYCPGVPEEILNPKNSWKDKKAYDEYAYKLKNSFTTNASKYNLPAEILK</sequence>
<feature type="binding site" evidence="10">
    <location>
        <position position="210"/>
    </location>
    <ligand>
        <name>ATP</name>
        <dbReference type="ChEBI" id="CHEBI:30616"/>
    </ligand>
</feature>
<dbReference type="GO" id="GO:0005524">
    <property type="term" value="F:ATP binding"/>
    <property type="evidence" value="ECO:0007669"/>
    <property type="project" value="UniProtKB-UniRule"/>
</dbReference>
<dbReference type="Gene3D" id="2.170.8.10">
    <property type="entry name" value="Phosphoenolpyruvate Carboxykinase, domain 2"/>
    <property type="match status" value="1"/>
</dbReference>
<dbReference type="EMBL" id="LOHZ01000022">
    <property type="protein sequence ID" value="KYO67367.1"/>
    <property type="molecule type" value="Genomic_DNA"/>
</dbReference>
<keyword evidence="11" id="KW-0808">Transferase</keyword>
<comment type="pathway">
    <text evidence="1 10">Carbohydrate biosynthesis; gluconeogenesis.</text>
</comment>
<evidence type="ECO:0000256" key="3">
    <source>
        <dbReference type="ARBA" id="ARBA00012363"/>
    </source>
</evidence>
<feature type="binding site" evidence="10">
    <location>
        <begin position="226"/>
        <end position="234"/>
    </location>
    <ligand>
        <name>ATP</name>
        <dbReference type="ChEBI" id="CHEBI:30616"/>
    </ligand>
</feature>
<keyword evidence="5 10" id="KW-0547">Nucleotide-binding</keyword>
<feature type="binding site" evidence="10">
    <location>
        <position position="312"/>
    </location>
    <ligand>
        <name>ATP</name>
        <dbReference type="ChEBI" id="CHEBI:30616"/>
    </ligand>
</feature>
<keyword evidence="12" id="KW-1185">Reference proteome</keyword>
<dbReference type="PANTHER" id="PTHR30031">
    <property type="entry name" value="PHOSPHOENOLPYRUVATE CARBOXYKINASE ATP"/>
    <property type="match status" value="1"/>
</dbReference>
<evidence type="ECO:0000256" key="6">
    <source>
        <dbReference type="ARBA" id="ARBA00022793"/>
    </source>
</evidence>
<protein>
    <recommendedName>
        <fullName evidence="3 10">Phosphoenolpyruvate carboxykinase (ATP)</fullName>
        <shortName evidence="10">PCK</shortName>
        <shortName evidence="10">PEP carboxykinase</shortName>
        <shortName evidence="10">PEPCK</shortName>
        <ecNumber evidence="3 10">4.1.1.49</ecNumber>
    </recommendedName>
</protein>
<keyword evidence="7 10" id="KW-0067">ATP-binding</keyword>
<feature type="binding site" evidence="10">
    <location>
        <position position="53"/>
    </location>
    <ligand>
        <name>substrate</name>
    </ligand>
</feature>
<comment type="caution">
    <text evidence="11">The sequence shown here is derived from an EMBL/GenBank/DDBJ whole genome shotgun (WGS) entry which is preliminary data.</text>
</comment>
<dbReference type="InterPro" id="IPR013035">
    <property type="entry name" value="PEP_carboxykinase_C"/>
</dbReference>
<evidence type="ECO:0000256" key="9">
    <source>
        <dbReference type="ARBA" id="ARBA00047371"/>
    </source>
</evidence>
<dbReference type="EC" id="4.1.1.49" evidence="3 10"/>
<dbReference type="Gene3D" id="3.40.449.10">
    <property type="entry name" value="Phosphoenolpyruvate Carboxykinase, domain 1"/>
    <property type="match status" value="1"/>
</dbReference>
<dbReference type="UniPathway" id="UPA00138"/>
<gene>
    <name evidence="10 11" type="primary">pckA</name>
    <name evidence="11" type="ORF">ATZ99_06530</name>
</gene>
<dbReference type="InterPro" id="IPR001272">
    <property type="entry name" value="PEP_carboxykinase_ATP"/>
</dbReference>
<evidence type="ECO:0000256" key="10">
    <source>
        <dbReference type="HAMAP-Rule" id="MF_00453"/>
    </source>
</evidence>
<dbReference type="Proteomes" id="UP000075737">
    <property type="component" value="Unassembled WGS sequence"/>
</dbReference>
<organism evidence="11 12">
    <name type="scientific">Thermovenabulum gondwanense</name>
    <dbReference type="NCBI Taxonomy" id="520767"/>
    <lineage>
        <taxon>Bacteria</taxon>
        <taxon>Bacillati</taxon>
        <taxon>Bacillota</taxon>
        <taxon>Clostridia</taxon>
        <taxon>Thermosediminibacterales</taxon>
        <taxon>Thermosediminibacteraceae</taxon>
        <taxon>Thermovenabulum</taxon>
    </lineage>
</organism>
<dbReference type="GO" id="GO:0005829">
    <property type="term" value="C:cytosol"/>
    <property type="evidence" value="ECO:0007669"/>
    <property type="project" value="TreeGrafter"/>
</dbReference>
<dbReference type="SUPFAM" id="SSF68923">
    <property type="entry name" value="PEP carboxykinase N-terminal domain"/>
    <property type="match status" value="1"/>
</dbReference>
<dbReference type="Gene3D" id="3.90.228.20">
    <property type="match status" value="1"/>
</dbReference>
<dbReference type="PATRIC" id="fig|520767.4.peg.741"/>
<evidence type="ECO:0000256" key="4">
    <source>
        <dbReference type="ARBA" id="ARBA00022432"/>
    </source>
</evidence>
<dbReference type="GO" id="GO:0006094">
    <property type="term" value="P:gluconeogenesis"/>
    <property type="evidence" value="ECO:0007669"/>
    <property type="project" value="UniProtKB-UniRule"/>
</dbReference>
<feature type="binding site" evidence="10">
    <location>
        <position position="185"/>
    </location>
    <ligand>
        <name>substrate</name>
    </ligand>
</feature>
<feature type="binding site" evidence="10">
    <location>
        <begin position="431"/>
        <end position="432"/>
    </location>
    <ligand>
        <name>ATP</name>
        <dbReference type="ChEBI" id="CHEBI:30616"/>
    </ligand>
</feature>
<dbReference type="PROSITE" id="PS00532">
    <property type="entry name" value="PEPCK_ATP"/>
    <property type="match status" value="1"/>
</dbReference>
<feature type="binding site" evidence="10">
    <location>
        <position position="312"/>
    </location>
    <ligand>
        <name>substrate</name>
    </ligand>
</feature>
<comment type="function">
    <text evidence="10">Involved in the gluconeogenesis. Catalyzes the conversion of oxaloacetate (OAA) to phosphoenolpyruvate (PEP) through direct phosphoryl transfer between the nucleoside triphosphate and OAA.</text>
</comment>
<feature type="binding site" evidence="10">
    <location>
        <position position="191"/>
    </location>
    <ligand>
        <name>ATP</name>
        <dbReference type="ChEBI" id="CHEBI:30616"/>
    </ligand>
</feature>
<dbReference type="HAMAP" id="MF_00453">
    <property type="entry name" value="PEPCK_ATP"/>
    <property type="match status" value="1"/>
</dbReference>
<keyword evidence="8 10" id="KW-0456">Lyase</keyword>
<dbReference type="CDD" id="cd00484">
    <property type="entry name" value="PEPCK_ATP"/>
    <property type="match status" value="1"/>
</dbReference>
<evidence type="ECO:0000256" key="7">
    <source>
        <dbReference type="ARBA" id="ARBA00022840"/>
    </source>
</evidence>